<evidence type="ECO:0000256" key="4">
    <source>
        <dbReference type="ARBA" id="ARBA00022475"/>
    </source>
</evidence>
<keyword evidence="8" id="KW-0808">Transferase</keyword>
<gene>
    <name evidence="21" type="ORF">UY61_C0011G0011</name>
</gene>
<dbReference type="Proteomes" id="UP000034201">
    <property type="component" value="Unassembled WGS sequence"/>
</dbReference>
<keyword evidence="7" id="KW-0328">Glycosyltransferase</keyword>
<evidence type="ECO:0000313" key="21">
    <source>
        <dbReference type="EMBL" id="KKW21245.1"/>
    </source>
</evidence>
<keyword evidence="9" id="KW-0378">Hydrolase</keyword>
<evidence type="ECO:0000256" key="8">
    <source>
        <dbReference type="ARBA" id="ARBA00022679"/>
    </source>
</evidence>
<evidence type="ECO:0000256" key="5">
    <source>
        <dbReference type="ARBA" id="ARBA00022645"/>
    </source>
</evidence>
<feature type="domain" description="Glycosyl transferase family 51" evidence="20">
    <location>
        <begin position="102"/>
        <end position="272"/>
    </location>
</feature>
<proteinExistence type="inferred from homology"/>
<evidence type="ECO:0000256" key="12">
    <source>
        <dbReference type="ARBA" id="ARBA00023136"/>
    </source>
</evidence>
<comment type="catalytic activity">
    <reaction evidence="16">
        <text>[GlcNAc-(1-&gt;4)-Mur2Ac(oyl-L-Ala-gamma-D-Glu-L-Lys-D-Ala-D-Ala)](n)-di-trans,octa-cis-undecaprenyl diphosphate + beta-D-GlcNAc-(1-&gt;4)-Mur2Ac(oyl-L-Ala-gamma-D-Glu-L-Lys-D-Ala-D-Ala)-di-trans,octa-cis-undecaprenyl diphosphate = [GlcNAc-(1-&gt;4)-Mur2Ac(oyl-L-Ala-gamma-D-Glu-L-Lys-D-Ala-D-Ala)](n+1)-di-trans,octa-cis-undecaprenyl diphosphate + di-trans,octa-cis-undecaprenyl diphosphate + H(+)</text>
        <dbReference type="Rhea" id="RHEA:23708"/>
        <dbReference type="Rhea" id="RHEA-COMP:9602"/>
        <dbReference type="Rhea" id="RHEA-COMP:9603"/>
        <dbReference type="ChEBI" id="CHEBI:15378"/>
        <dbReference type="ChEBI" id="CHEBI:58405"/>
        <dbReference type="ChEBI" id="CHEBI:60033"/>
        <dbReference type="ChEBI" id="CHEBI:78435"/>
        <dbReference type="EC" id="2.4.99.28"/>
    </reaction>
</comment>
<comment type="similarity">
    <text evidence="2">In the C-terminal section; belongs to the transpeptidase family.</text>
</comment>
<evidence type="ECO:0000256" key="1">
    <source>
        <dbReference type="ARBA" id="ARBA00004236"/>
    </source>
</evidence>
<dbReference type="InterPro" id="IPR012338">
    <property type="entry name" value="Beta-lactam/transpept-like"/>
</dbReference>
<comment type="caution">
    <text evidence="21">The sequence shown here is derived from an EMBL/GenBank/DDBJ whole genome shotgun (WGS) entry which is preliminary data.</text>
</comment>
<evidence type="ECO:0000256" key="3">
    <source>
        <dbReference type="ARBA" id="ARBA00007739"/>
    </source>
</evidence>
<dbReference type="GO" id="GO:0009002">
    <property type="term" value="F:serine-type D-Ala-D-Ala carboxypeptidase activity"/>
    <property type="evidence" value="ECO:0007669"/>
    <property type="project" value="UniProtKB-EC"/>
</dbReference>
<evidence type="ECO:0000256" key="9">
    <source>
        <dbReference type="ARBA" id="ARBA00022801"/>
    </source>
</evidence>
<dbReference type="InterPro" id="IPR013783">
    <property type="entry name" value="Ig-like_fold"/>
</dbReference>
<comment type="similarity">
    <text evidence="3">In the N-terminal section; belongs to the glycosyltransferase 51 family.</text>
</comment>
<feature type="region of interest" description="Disordered" evidence="17">
    <location>
        <begin position="761"/>
        <end position="780"/>
    </location>
</feature>
<dbReference type="InterPro" id="IPR023346">
    <property type="entry name" value="Lysozyme-like_dom_sf"/>
</dbReference>
<comment type="subcellular location">
    <subcellularLocation>
        <location evidence="1">Cell membrane</location>
    </subcellularLocation>
</comment>
<keyword evidence="12 18" id="KW-0472">Membrane</keyword>
<keyword evidence="6" id="KW-0645">Protease</keyword>
<keyword evidence="14" id="KW-0961">Cell wall biogenesis/degradation</keyword>
<dbReference type="GO" id="GO:0008658">
    <property type="term" value="F:penicillin binding"/>
    <property type="evidence" value="ECO:0007669"/>
    <property type="project" value="InterPro"/>
</dbReference>
<keyword evidence="13" id="KW-0511">Multifunctional enzyme</keyword>
<dbReference type="GO" id="GO:0030288">
    <property type="term" value="C:outer membrane-bounded periplasmic space"/>
    <property type="evidence" value="ECO:0007669"/>
    <property type="project" value="TreeGrafter"/>
</dbReference>
<evidence type="ECO:0000256" key="16">
    <source>
        <dbReference type="ARBA" id="ARBA00049902"/>
    </source>
</evidence>
<dbReference type="PANTHER" id="PTHR32282:SF11">
    <property type="entry name" value="PENICILLIN-BINDING PROTEIN 1B"/>
    <property type="match status" value="1"/>
</dbReference>
<evidence type="ECO:0000259" key="19">
    <source>
        <dbReference type="Pfam" id="PF00905"/>
    </source>
</evidence>
<feature type="compositionally biased region" description="Polar residues" evidence="17">
    <location>
        <begin position="763"/>
        <end position="779"/>
    </location>
</feature>
<dbReference type="PANTHER" id="PTHR32282">
    <property type="entry name" value="BINDING PROTEIN TRANSPEPTIDASE, PUTATIVE-RELATED"/>
    <property type="match status" value="1"/>
</dbReference>
<dbReference type="Gene3D" id="3.40.710.10">
    <property type="entry name" value="DD-peptidase/beta-lactamase superfamily"/>
    <property type="match status" value="1"/>
</dbReference>
<evidence type="ECO:0000256" key="18">
    <source>
        <dbReference type="SAM" id="Phobius"/>
    </source>
</evidence>
<dbReference type="GO" id="GO:0006508">
    <property type="term" value="P:proteolysis"/>
    <property type="evidence" value="ECO:0007669"/>
    <property type="project" value="UniProtKB-KW"/>
</dbReference>
<dbReference type="InterPro" id="IPR036950">
    <property type="entry name" value="PBP_transglycosylase"/>
</dbReference>
<feature type="transmembrane region" description="Helical" evidence="18">
    <location>
        <begin position="49"/>
        <end position="73"/>
    </location>
</feature>
<dbReference type="GO" id="GO:0009252">
    <property type="term" value="P:peptidoglycan biosynthetic process"/>
    <property type="evidence" value="ECO:0007669"/>
    <property type="project" value="UniProtKB-KW"/>
</dbReference>
<dbReference type="SUPFAM" id="SSF56601">
    <property type="entry name" value="beta-lactamase/transpeptidase-like"/>
    <property type="match status" value="1"/>
</dbReference>
<dbReference type="EMBL" id="LCQQ01000011">
    <property type="protein sequence ID" value="KKW21245.1"/>
    <property type="molecule type" value="Genomic_DNA"/>
</dbReference>
<keyword evidence="18" id="KW-0812">Transmembrane</keyword>
<comment type="catalytic activity">
    <reaction evidence="15">
        <text>Preferential cleavage: (Ac)2-L-Lys-D-Ala-|-D-Ala. Also transpeptidation of peptidyl-alanyl moieties that are N-acyl substituents of D-alanine.</text>
        <dbReference type="EC" id="3.4.16.4"/>
    </reaction>
</comment>
<dbReference type="GO" id="GO:0071555">
    <property type="term" value="P:cell wall organization"/>
    <property type="evidence" value="ECO:0007669"/>
    <property type="project" value="UniProtKB-KW"/>
</dbReference>
<feature type="domain" description="Penicillin-binding protein transpeptidase" evidence="19">
    <location>
        <begin position="361"/>
        <end position="659"/>
    </location>
</feature>
<dbReference type="Pfam" id="PF00912">
    <property type="entry name" value="Transgly"/>
    <property type="match status" value="1"/>
</dbReference>
<evidence type="ECO:0000256" key="14">
    <source>
        <dbReference type="ARBA" id="ARBA00023316"/>
    </source>
</evidence>
<dbReference type="InterPro" id="IPR050396">
    <property type="entry name" value="Glycosyltr_51/Transpeptidase"/>
</dbReference>
<dbReference type="InterPro" id="IPR001460">
    <property type="entry name" value="PCN-bd_Tpept"/>
</dbReference>
<sequence>MDIIIPRQIFCANPRLLEGGDDWKNSSLCFIIFFVVSRPKKRKSRAKRFVGYFLVSFFLLLATGGVWSSYIVVRNLPDPRRLSERPISQSTKIYDRTGEIVLYEIHGDERRTVVRLSEIPKNMQNATIAAEDVNFYTHIGLDWRGIVRAFVKNLLSGDIRQGGSTITQQLVKKAILSDERTYTRKFKEALLALSIETVYSKDEILEFYLNQIPYGSNAYGVSAAAQIYFSKPVADLTLAESAILASLVKAPTYYFSRKEELLERKNSIIDRMREQGLITGPEAAAAKKENVLFSLHPQSIIAPHFVLYVRDLLSEKYGEEFVEAGGLRVVTSLDAGLQKKAEAAVAAGAERNEPLGVYNASLVAINPKTGEILAMVGSRSYWDAPKPQGCVPGVSCKFDPHVNVSLRARQPGSAFKPFVYATAFKKGYTPETVLLDVPTEFNPRCTSDGTPGPALRDPETCYHPQNYDKKFLGPVSLREALAQSRNVPSVKLLYLARIQDSIETASAAGITTLTDPDRYGLSLVLGGAEVTLLEMTSAFGVFAQDGILYPKTAILRVEDAKGKILEEQKPRGSAVLDTQTARLITDILSDNVARTPVFGPTSALFFPNRTVAVKTGTTQDYRDAWVVGYTPSIVAGVWVGNNDNSTIDRERLSAMVAAPIWHEFLNGFFETSPPEDFVPPEKENPEKPVLRGVYRAGPIVKIDSLTGRLATDFTPPELVREKAYGPLATILMFINKEDPLGNPPENPWSDPQYKNWQEGVRSWASQNAPQEESPPTTVDTVHAPENQPKISFPSLPPGGVSPLSPREIEVNVSAVFSLREVSFFVDDVLRGAKTAPPLGPSSFPLPTPLLPGSHTLRAVAYDVFGNKGVEEVSLTILSQ</sequence>
<dbReference type="Gene3D" id="2.60.40.10">
    <property type="entry name" value="Immunoglobulins"/>
    <property type="match status" value="1"/>
</dbReference>
<dbReference type="InterPro" id="IPR001264">
    <property type="entry name" value="Glyco_trans_51"/>
</dbReference>
<evidence type="ECO:0000256" key="7">
    <source>
        <dbReference type="ARBA" id="ARBA00022676"/>
    </source>
</evidence>
<reference evidence="21 22" key="1">
    <citation type="journal article" date="2015" name="Nature">
        <title>rRNA introns, odd ribosomes, and small enigmatic genomes across a large radiation of phyla.</title>
        <authorList>
            <person name="Brown C.T."/>
            <person name="Hug L.A."/>
            <person name="Thomas B.C."/>
            <person name="Sharon I."/>
            <person name="Castelle C.J."/>
            <person name="Singh A."/>
            <person name="Wilkins M.J."/>
            <person name="Williams K.H."/>
            <person name="Banfield J.F."/>
        </authorList>
    </citation>
    <scope>NUCLEOTIDE SEQUENCE [LARGE SCALE GENOMIC DNA]</scope>
</reference>
<dbReference type="GO" id="GO:0008955">
    <property type="term" value="F:peptidoglycan glycosyltransferase activity"/>
    <property type="evidence" value="ECO:0007669"/>
    <property type="project" value="UniProtKB-EC"/>
</dbReference>
<evidence type="ECO:0000256" key="2">
    <source>
        <dbReference type="ARBA" id="ARBA00007090"/>
    </source>
</evidence>
<evidence type="ECO:0000259" key="20">
    <source>
        <dbReference type="Pfam" id="PF00912"/>
    </source>
</evidence>
<dbReference type="FunFam" id="1.10.3810.10:FF:000001">
    <property type="entry name" value="Penicillin-binding protein 1A"/>
    <property type="match status" value="1"/>
</dbReference>
<evidence type="ECO:0000256" key="13">
    <source>
        <dbReference type="ARBA" id="ARBA00023268"/>
    </source>
</evidence>
<keyword evidence="10" id="KW-0133">Cell shape</keyword>
<dbReference type="GO" id="GO:0008360">
    <property type="term" value="P:regulation of cell shape"/>
    <property type="evidence" value="ECO:0007669"/>
    <property type="project" value="UniProtKB-KW"/>
</dbReference>
<evidence type="ECO:0000256" key="10">
    <source>
        <dbReference type="ARBA" id="ARBA00022960"/>
    </source>
</evidence>
<keyword evidence="11" id="KW-0573">Peptidoglycan synthesis</keyword>
<evidence type="ECO:0000256" key="11">
    <source>
        <dbReference type="ARBA" id="ARBA00022984"/>
    </source>
</evidence>
<evidence type="ECO:0000256" key="17">
    <source>
        <dbReference type="SAM" id="MobiDB-lite"/>
    </source>
</evidence>
<evidence type="ECO:0000313" key="22">
    <source>
        <dbReference type="Proteomes" id="UP000034201"/>
    </source>
</evidence>
<dbReference type="GO" id="GO:0005886">
    <property type="term" value="C:plasma membrane"/>
    <property type="evidence" value="ECO:0007669"/>
    <property type="project" value="UniProtKB-SubCell"/>
</dbReference>
<keyword evidence="4" id="KW-1003">Cell membrane</keyword>
<dbReference type="AlphaFoldDB" id="A0A0G1WRR8"/>
<keyword evidence="5" id="KW-0121">Carboxypeptidase</keyword>
<dbReference type="PATRIC" id="fig|1618608.3.peg.195"/>
<dbReference type="Pfam" id="PF00905">
    <property type="entry name" value="Transpeptidase"/>
    <property type="match status" value="1"/>
</dbReference>
<dbReference type="SUPFAM" id="SSF53955">
    <property type="entry name" value="Lysozyme-like"/>
    <property type="match status" value="1"/>
</dbReference>
<evidence type="ECO:0000256" key="15">
    <source>
        <dbReference type="ARBA" id="ARBA00034000"/>
    </source>
</evidence>
<name>A0A0G1WRR8_9BACT</name>
<accession>A0A0G1WRR8</accession>
<dbReference type="Gene3D" id="1.10.3810.10">
    <property type="entry name" value="Biosynthetic peptidoglycan transglycosylase-like"/>
    <property type="match status" value="1"/>
</dbReference>
<organism evidence="21 22">
    <name type="scientific">Candidatus Adlerbacteria bacterium GW2011_GWC1_50_9</name>
    <dbReference type="NCBI Taxonomy" id="1618608"/>
    <lineage>
        <taxon>Bacteria</taxon>
        <taxon>Candidatus Adleribacteriota</taxon>
    </lineage>
</organism>
<protein>
    <submittedName>
        <fullName evidence="21">Penicillin-binding protein, 1A family</fullName>
    </submittedName>
</protein>
<evidence type="ECO:0000256" key="6">
    <source>
        <dbReference type="ARBA" id="ARBA00022670"/>
    </source>
</evidence>
<keyword evidence="18" id="KW-1133">Transmembrane helix</keyword>